<sequence length="233" mass="26482">MAKQGGEQAAVIAEACIVGVHEVDSLDPISITVRFTTIICFQLLHSVCNMSTSSNSSVTRNAYTWTRGNYFISTDPRNLDLNFVYEYISSLKENEEPLCRNNFKRILNFSLCFGLFVTLPKEYGSLGMPTVYQIGFARVATDYIRLAYLCNIHISEAYEGLHIREWLMDIVLNYPGLQSIHWVVRTADIQENASKAPQKRELDPSNEQYPCHIQSTHKKQRPINEIPIIAANT</sequence>
<keyword evidence="2" id="KW-1185">Reference proteome</keyword>
<name>A0ABR2X187_9FUNG</name>
<dbReference type="Gene3D" id="3.40.630.30">
    <property type="match status" value="1"/>
</dbReference>
<evidence type="ECO:0000313" key="1">
    <source>
        <dbReference type="EMBL" id="KAK9767441.1"/>
    </source>
</evidence>
<dbReference type="Proteomes" id="UP001479436">
    <property type="component" value="Unassembled WGS sequence"/>
</dbReference>
<evidence type="ECO:0000313" key="2">
    <source>
        <dbReference type="Proteomes" id="UP001479436"/>
    </source>
</evidence>
<comment type="caution">
    <text evidence="1">The sequence shown here is derived from an EMBL/GenBank/DDBJ whole genome shotgun (WGS) entry which is preliminary data.</text>
</comment>
<dbReference type="PANTHER" id="PTHR43233:SF1">
    <property type="entry name" value="FAMILY N-ACETYLTRANSFERASE, PUTATIVE (AFU_ORTHOLOGUE AFUA_6G03350)-RELATED"/>
    <property type="match status" value="1"/>
</dbReference>
<organism evidence="1 2">
    <name type="scientific">Basidiobolus ranarum</name>
    <dbReference type="NCBI Taxonomy" id="34480"/>
    <lineage>
        <taxon>Eukaryota</taxon>
        <taxon>Fungi</taxon>
        <taxon>Fungi incertae sedis</taxon>
        <taxon>Zoopagomycota</taxon>
        <taxon>Entomophthoromycotina</taxon>
        <taxon>Basidiobolomycetes</taxon>
        <taxon>Basidiobolales</taxon>
        <taxon>Basidiobolaceae</taxon>
        <taxon>Basidiobolus</taxon>
    </lineage>
</organism>
<reference evidence="1 2" key="1">
    <citation type="submission" date="2023-04" db="EMBL/GenBank/DDBJ databases">
        <title>Genome of Basidiobolus ranarum AG-B5.</title>
        <authorList>
            <person name="Stajich J.E."/>
            <person name="Carter-House D."/>
            <person name="Gryganskyi A."/>
        </authorList>
    </citation>
    <scope>NUCLEOTIDE SEQUENCE [LARGE SCALE GENOMIC DNA]</scope>
    <source>
        <strain evidence="1 2">AG-B5</strain>
    </source>
</reference>
<dbReference type="InterPro" id="IPR053144">
    <property type="entry name" value="Acetyltransferase_Butenolide"/>
</dbReference>
<proteinExistence type="predicted"/>
<dbReference type="PANTHER" id="PTHR43233">
    <property type="entry name" value="FAMILY N-ACETYLTRANSFERASE, PUTATIVE (AFU_ORTHOLOGUE AFUA_6G03350)-RELATED"/>
    <property type="match status" value="1"/>
</dbReference>
<protein>
    <submittedName>
        <fullName evidence="1">Uncharacterized protein</fullName>
    </submittedName>
</protein>
<accession>A0ABR2X187</accession>
<gene>
    <name evidence="1" type="ORF">K7432_002797</name>
</gene>
<dbReference type="EMBL" id="JASJQH010000078">
    <property type="protein sequence ID" value="KAK9767441.1"/>
    <property type="molecule type" value="Genomic_DNA"/>
</dbReference>